<dbReference type="PROSITE" id="PS51450">
    <property type="entry name" value="LRR"/>
    <property type="match status" value="1"/>
</dbReference>
<dbReference type="Gene3D" id="3.80.10.10">
    <property type="entry name" value="Ribonuclease Inhibitor"/>
    <property type="match status" value="1"/>
</dbReference>
<gene>
    <name evidence="1" type="ORF">APZ42_031675</name>
</gene>
<sequence length="55" mass="6144">MIPNTIGRLQRLKVLYLGGNCLTDIPAEVGQLARLQALVLAENQLQNILWLLCNK</sequence>
<dbReference type="AlphaFoldDB" id="A0A162DAR8"/>
<protein>
    <submittedName>
        <fullName evidence="1">Leucine-rich repeat-containing protein</fullName>
    </submittedName>
</protein>
<dbReference type="Proteomes" id="UP000076858">
    <property type="component" value="Unassembled WGS sequence"/>
</dbReference>
<dbReference type="Pfam" id="PF13855">
    <property type="entry name" value="LRR_8"/>
    <property type="match status" value="1"/>
</dbReference>
<reference evidence="1 2" key="1">
    <citation type="submission" date="2016-03" db="EMBL/GenBank/DDBJ databases">
        <title>EvidentialGene: Evidence-directed Construction of Genes on Genomes.</title>
        <authorList>
            <person name="Gilbert D.G."/>
            <person name="Choi J.-H."/>
            <person name="Mockaitis K."/>
            <person name="Colbourne J."/>
            <person name="Pfrender M."/>
        </authorList>
    </citation>
    <scope>NUCLEOTIDE SEQUENCE [LARGE SCALE GENOMIC DNA]</scope>
    <source>
        <strain evidence="1 2">Xinb3</strain>
        <tissue evidence="1">Complete organism</tissue>
    </source>
</reference>
<dbReference type="OrthoDB" id="1053178at2759"/>
<comment type="caution">
    <text evidence="1">The sequence shown here is derived from an EMBL/GenBank/DDBJ whole genome shotgun (WGS) entry which is preliminary data.</text>
</comment>
<keyword evidence="2" id="KW-1185">Reference proteome</keyword>
<evidence type="ECO:0000313" key="2">
    <source>
        <dbReference type="Proteomes" id="UP000076858"/>
    </source>
</evidence>
<organism evidence="1 2">
    <name type="scientific">Daphnia magna</name>
    <dbReference type="NCBI Taxonomy" id="35525"/>
    <lineage>
        <taxon>Eukaryota</taxon>
        <taxon>Metazoa</taxon>
        <taxon>Ecdysozoa</taxon>
        <taxon>Arthropoda</taxon>
        <taxon>Crustacea</taxon>
        <taxon>Branchiopoda</taxon>
        <taxon>Diplostraca</taxon>
        <taxon>Cladocera</taxon>
        <taxon>Anomopoda</taxon>
        <taxon>Daphniidae</taxon>
        <taxon>Daphnia</taxon>
    </lineage>
</organism>
<proteinExistence type="predicted"/>
<dbReference type="InterPro" id="IPR032675">
    <property type="entry name" value="LRR_dom_sf"/>
</dbReference>
<dbReference type="InterPro" id="IPR001611">
    <property type="entry name" value="Leu-rich_rpt"/>
</dbReference>
<dbReference type="SUPFAM" id="SSF52075">
    <property type="entry name" value="Outer arm dynein light chain 1"/>
    <property type="match status" value="1"/>
</dbReference>
<name>A0A162DAR8_9CRUS</name>
<dbReference type="EMBL" id="LRGB01002993">
    <property type="protein sequence ID" value="KZS05115.1"/>
    <property type="molecule type" value="Genomic_DNA"/>
</dbReference>
<evidence type="ECO:0000313" key="1">
    <source>
        <dbReference type="EMBL" id="KZS05115.1"/>
    </source>
</evidence>
<accession>A0A162DAR8</accession>